<dbReference type="EMBL" id="CP043494">
    <property type="protein sequence ID" value="WNG44965.1"/>
    <property type="molecule type" value="Genomic_DNA"/>
</dbReference>
<dbReference type="InterPro" id="IPR018076">
    <property type="entry name" value="T2SS_GspF_dom"/>
</dbReference>
<dbReference type="Proteomes" id="UP001611383">
    <property type="component" value="Chromosome"/>
</dbReference>
<evidence type="ECO:0000313" key="12">
    <source>
        <dbReference type="EMBL" id="WNG44965.1"/>
    </source>
</evidence>
<keyword evidence="6 10" id="KW-1133">Transmembrane helix</keyword>
<gene>
    <name evidence="12" type="ORF">F0U60_13305</name>
</gene>
<keyword evidence="4" id="KW-0997">Cell inner membrane</keyword>
<feature type="transmembrane region" description="Helical" evidence="10">
    <location>
        <begin position="184"/>
        <end position="204"/>
    </location>
</feature>
<keyword evidence="3" id="KW-1003">Cell membrane</keyword>
<evidence type="ECO:0000256" key="6">
    <source>
        <dbReference type="ARBA" id="ARBA00022989"/>
    </source>
</evidence>
<dbReference type="Gene3D" id="1.20.81.30">
    <property type="entry name" value="Type II secretion system (T2SS), domain F"/>
    <property type="match status" value="2"/>
</dbReference>
<name>A0ABY9WMF9_9BACT</name>
<keyword evidence="7 10" id="KW-0472">Membrane</keyword>
<dbReference type="InterPro" id="IPR003004">
    <property type="entry name" value="GspF/PilC"/>
</dbReference>
<evidence type="ECO:0000256" key="10">
    <source>
        <dbReference type="SAM" id="Phobius"/>
    </source>
</evidence>
<protein>
    <submittedName>
        <fullName evidence="12">Type II secretion system F family protein</fullName>
    </submittedName>
</protein>
<evidence type="ECO:0000256" key="8">
    <source>
        <dbReference type="SAM" id="Coils"/>
    </source>
</evidence>
<dbReference type="InterPro" id="IPR042094">
    <property type="entry name" value="T2SS_GspF_sf"/>
</dbReference>
<feature type="transmembrane region" description="Helical" evidence="10">
    <location>
        <begin position="394"/>
        <end position="418"/>
    </location>
</feature>
<reference evidence="12 13" key="1">
    <citation type="submission" date="2019-08" db="EMBL/GenBank/DDBJ databases">
        <title>Archangium and Cystobacter genomes.</title>
        <authorList>
            <person name="Chen I.-C.K."/>
            <person name="Wielgoss S."/>
        </authorList>
    </citation>
    <scope>NUCLEOTIDE SEQUENCE [LARGE SCALE GENOMIC DNA]</scope>
    <source>
        <strain evidence="12 13">Cbm 6</strain>
    </source>
</reference>
<keyword evidence="8" id="KW-0175">Coiled coil</keyword>
<evidence type="ECO:0000256" key="5">
    <source>
        <dbReference type="ARBA" id="ARBA00022692"/>
    </source>
</evidence>
<feature type="region of interest" description="Disordered" evidence="9">
    <location>
        <begin position="1"/>
        <end position="20"/>
    </location>
</feature>
<feature type="domain" description="Type II secretion system protein GspF" evidence="11">
    <location>
        <begin position="288"/>
        <end position="410"/>
    </location>
</feature>
<dbReference type="Pfam" id="PF00482">
    <property type="entry name" value="T2SSF"/>
    <property type="match status" value="2"/>
</dbReference>
<keyword evidence="5 10" id="KW-0812">Transmembrane</keyword>
<sequence length="419" mass="45228">MAATATQKSAPQKSSKNTAQFLWEAKTKSGETKKGEMEASDVEAVNARLKSLGLNPVKVRRKGLFDSELNLAIGTGVTGKDILVFTRQFATMIDAGLPLVQCLDILGTQMDNPAFRKVVFAIKNKVEQGSTFADALGDHPKVFDELFVQLCAAGEVGGILDNILNRLAAYREKNEKLKRKVKSAMTYPAIVLLVAFGVTALLLLKVTPTFEKMFSDFGQALPAPTQFVVDLSKWAQAYAGYAFMGVIAIAVAFSYTYAQPQGRRFFDRVFLMAPIFGPVIRKVAVARFTRTLGTMISSGVPILDALDVTAKTAGNRSVEEAIYFVRGKIAEGKNIAGPLLETKVFPPMVVQMIGVGEATGAMDTMLNKIADFYDDEVDTAVAGLTAMIEPLMMVFLGGVVGGFLIAMYLPIFSIAGAIK</sequence>
<evidence type="ECO:0000256" key="9">
    <source>
        <dbReference type="SAM" id="MobiDB-lite"/>
    </source>
</evidence>
<proteinExistence type="inferred from homology"/>
<dbReference type="PRINTS" id="PR00812">
    <property type="entry name" value="BCTERIALGSPF"/>
</dbReference>
<evidence type="ECO:0000256" key="2">
    <source>
        <dbReference type="ARBA" id="ARBA00005745"/>
    </source>
</evidence>
<evidence type="ECO:0000256" key="1">
    <source>
        <dbReference type="ARBA" id="ARBA00004429"/>
    </source>
</evidence>
<evidence type="ECO:0000259" key="11">
    <source>
        <dbReference type="Pfam" id="PF00482"/>
    </source>
</evidence>
<comment type="subcellular location">
    <subcellularLocation>
        <location evidence="1">Cell inner membrane</location>
        <topology evidence="1">Multi-pass membrane protein</topology>
    </subcellularLocation>
</comment>
<feature type="coiled-coil region" evidence="8">
    <location>
        <begin position="160"/>
        <end position="187"/>
    </location>
</feature>
<organism evidence="12 13">
    <name type="scientific">Archangium minus</name>
    <dbReference type="NCBI Taxonomy" id="83450"/>
    <lineage>
        <taxon>Bacteria</taxon>
        <taxon>Pseudomonadati</taxon>
        <taxon>Myxococcota</taxon>
        <taxon>Myxococcia</taxon>
        <taxon>Myxococcales</taxon>
        <taxon>Cystobacterineae</taxon>
        <taxon>Archangiaceae</taxon>
        <taxon>Archangium</taxon>
    </lineage>
</organism>
<dbReference type="PANTHER" id="PTHR30012:SF7">
    <property type="entry name" value="PROTEIN TRANSPORT PROTEIN HOFC HOMOLOG"/>
    <property type="match status" value="1"/>
</dbReference>
<comment type="similarity">
    <text evidence="2">Belongs to the GSP F family.</text>
</comment>
<evidence type="ECO:0000256" key="7">
    <source>
        <dbReference type="ARBA" id="ARBA00023136"/>
    </source>
</evidence>
<accession>A0ABY9WMF9</accession>
<evidence type="ECO:0000313" key="13">
    <source>
        <dbReference type="Proteomes" id="UP001611383"/>
    </source>
</evidence>
<feature type="transmembrane region" description="Helical" evidence="10">
    <location>
        <begin position="238"/>
        <end position="258"/>
    </location>
</feature>
<evidence type="ECO:0000256" key="3">
    <source>
        <dbReference type="ARBA" id="ARBA00022475"/>
    </source>
</evidence>
<dbReference type="PANTHER" id="PTHR30012">
    <property type="entry name" value="GENERAL SECRETION PATHWAY PROTEIN"/>
    <property type="match status" value="1"/>
</dbReference>
<feature type="domain" description="Type II secretion system protein GspF" evidence="11">
    <location>
        <begin position="85"/>
        <end position="208"/>
    </location>
</feature>
<keyword evidence="13" id="KW-1185">Reference proteome</keyword>
<dbReference type="RefSeq" id="WP_395818829.1">
    <property type="nucleotide sequence ID" value="NZ_CP043494.1"/>
</dbReference>
<evidence type="ECO:0000256" key="4">
    <source>
        <dbReference type="ARBA" id="ARBA00022519"/>
    </source>
</evidence>